<proteinExistence type="inferred from homology"/>
<dbReference type="SUPFAM" id="SSF56281">
    <property type="entry name" value="Metallo-hydrolase/oxidoreductase"/>
    <property type="match status" value="1"/>
</dbReference>
<dbReference type="Gene3D" id="3.40.50.360">
    <property type="match status" value="1"/>
</dbReference>
<evidence type="ECO:0000313" key="3">
    <source>
        <dbReference type="EMBL" id="MBO8473730.1"/>
    </source>
</evidence>
<evidence type="ECO:0000259" key="2">
    <source>
        <dbReference type="PROSITE" id="PS50902"/>
    </source>
</evidence>
<name>A0A9D9IK96_9BACT</name>
<dbReference type="GO" id="GO:0016491">
    <property type="term" value="F:oxidoreductase activity"/>
    <property type="evidence" value="ECO:0007669"/>
    <property type="project" value="InterPro"/>
</dbReference>
<dbReference type="Proteomes" id="UP000823757">
    <property type="component" value="Unassembled WGS sequence"/>
</dbReference>
<dbReference type="CDD" id="cd07709">
    <property type="entry name" value="flavodiiron_proteins_MBL-fold"/>
    <property type="match status" value="1"/>
</dbReference>
<dbReference type="InterPro" id="IPR008254">
    <property type="entry name" value="Flavodoxin/NO_synth"/>
</dbReference>
<evidence type="ECO:0000313" key="4">
    <source>
        <dbReference type="Proteomes" id="UP000823757"/>
    </source>
</evidence>
<dbReference type="InterPro" id="IPR016440">
    <property type="entry name" value="Rubredoxin-O_OxRdtase"/>
</dbReference>
<dbReference type="InterPro" id="IPR029039">
    <property type="entry name" value="Flavoprotein-like_sf"/>
</dbReference>
<dbReference type="InterPro" id="IPR045761">
    <property type="entry name" value="ODP_dom"/>
</dbReference>
<gene>
    <name evidence="3" type="ORF">IAB91_00360</name>
</gene>
<dbReference type="PIRSF" id="PIRSF005243">
    <property type="entry name" value="ROO"/>
    <property type="match status" value="1"/>
</dbReference>
<dbReference type="Pfam" id="PF00258">
    <property type="entry name" value="Flavodoxin_1"/>
    <property type="match status" value="1"/>
</dbReference>
<sequence>MKISDRIRYVGVNDHEKALFEGLWPLPFGVSYNSYLVVDEKIALIDTVEGEFSEEFFGKIREEIGDRPIDYLIVNHMEPDHSSSMEFIRSRYPDISIVTNAKAVPMIAGYYGITDNIITIKEGERLPLGSCGLTFYMDPMVHWPETMVTWLDEEKTLFSADAFGTFGAVDGDCRDSAGAGLCGWLGTGQNTFSAFKSEMTRYYSNIVGKYSVPVQNALKKLSGLAIERICSTHGPVWEKQIPEVISLYDRLSRYEGERGVCIVYASMYGNTALAAKALEVELIKKGIPYAIHDVARESLSYAYRDAFMFDTLAVGSPTYNNEIFPPVAAFMNGLCTRCMKNRRFLAFGSYTWAGGSVKLMNEKAKALGFELISDGVAFAQGYSPDKVQFPEF</sequence>
<accession>A0A9D9IK96</accession>
<dbReference type="GO" id="GO:0046872">
    <property type="term" value="F:metal ion binding"/>
    <property type="evidence" value="ECO:0007669"/>
    <property type="project" value="InterPro"/>
</dbReference>
<reference evidence="3" key="2">
    <citation type="journal article" date="2021" name="PeerJ">
        <title>Extensive microbial diversity within the chicken gut microbiome revealed by metagenomics and culture.</title>
        <authorList>
            <person name="Gilroy R."/>
            <person name="Ravi A."/>
            <person name="Getino M."/>
            <person name="Pursley I."/>
            <person name="Horton D.L."/>
            <person name="Alikhan N.F."/>
            <person name="Baker D."/>
            <person name="Gharbi K."/>
            <person name="Hall N."/>
            <person name="Watson M."/>
            <person name="Adriaenssens E.M."/>
            <person name="Foster-Nyarko E."/>
            <person name="Jarju S."/>
            <person name="Secka A."/>
            <person name="Antonio M."/>
            <person name="Oren A."/>
            <person name="Chaudhuri R.R."/>
            <person name="La Ragione R."/>
            <person name="Hildebrand F."/>
            <person name="Pallen M.J."/>
        </authorList>
    </citation>
    <scope>NUCLEOTIDE SEQUENCE</scope>
    <source>
        <strain evidence="3">B1-13419</strain>
    </source>
</reference>
<dbReference type="PANTHER" id="PTHR43717:SF1">
    <property type="entry name" value="ANAEROBIC NITRIC OXIDE REDUCTASE FLAVORUBREDOXIN"/>
    <property type="match status" value="1"/>
</dbReference>
<dbReference type="InterPro" id="IPR036866">
    <property type="entry name" value="RibonucZ/Hydroxyglut_hydro"/>
</dbReference>
<dbReference type="GO" id="GO:0009055">
    <property type="term" value="F:electron transfer activity"/>
    <property type="evidence" value="ECO:0007669"/>
    <property type="project" value="InterPro"/>
</dbReference>
<dbReference type="AlphaFoldDB" id="A0A9D9IK96"/>
<dbReference type="PROSITE" id="PS50902">
    <property type="entry name" value="FLAVODOXIN_LIKE"/>
    <property type="match status" value="1"/>
</dbReference>
<dbReference type="Pfam" id="PF19583">
    <property type="entry name" value="ODP"/>
    <property type="match status" value="1"/>
</dbReference>
<dbReference type="PANTHER" id="PTHR43717">
    <property type="entry name" value="ANAEROBIC NITRIC OXIDE REDUCTASE FLAVORUBREDOXIN"/>
    <property type="match status" value="1"/>
</dbReference>
<dbReference type="SMART" id="SM00849">
    <property type="entry name" value="Lactamase_B"/>
    <property type="match status" value="1"/>
</dbReference>
<evidence type="ECO:0000256" key="1">
    <source>
        <dbReference type="ARBA" id="ARBA00007121"/>
    </source>
</evidence>
<dbReference type="EMBL" id="JADIMD010000004">
    <property type="protein sequence ID" value="MBO8473730.1"/>
    <property type="molecule type" value="Genomic_DNA"/>
</dbReference>
<dbReference type="SUPFAM" id="SSF52218">
    <property type="entry name" value="Flavoproteins"/>
    <property type="match status" value="1"/>
</dbReference>
<comment type="similarity">
    <text evidence="1">In the N-terminal section; belongs to the zinc metallo-hydrolase group 3 family.</text>
</comment>
<dbReference type="GO" id="GO:0010181">
    <property type="term" value="F:FMN binding"/>
    <property type="evidence" value="ECO:0007669"/>
    <property type="project" value="InterPro"/>
</dbReference>
<dbReference type="Gene3D" id="3.60.15.10">
    <property type="entry name" value="Ribonuclease Z/Hydroxyacylglutathione hydrolase-like"/>
    <property type="match status" value="1"/>
</dbReference>
<dbReference type="InterPro" id="IPR001279">
    <property type="entry name" value="Metallo-B-lactamas"/>
</dbReference>
<protein>
    <submittedName>
        <fullName evidence="3">FprA family A-type flavoprotein</fullName>
    </submittedName>
</protein>
<organism evidence="3 4">
    <name type="scientific">Candidatus Cryptobacteroides faecigallinarum</name>
    <dbReference type="NCBI Taxonomy" id="2840763"/>
    <lineage>
        <taxon>Bacteria</taxon>
        <taxon>Pseudomonadati</taxon>
        <taxon>Bacteroidota</taxon>
        <taxon>Bacteroidia</taxon>
        <taxon>Bacteroidales</taxon>
        <taxon>Candidatus Cryptobacteroides</taxon>
    </lineage>
</organism>
<feature type="domain" description="Flavodoxin-like" evidence="2">
    <location>
        <begin position="260"/>
        <end position="392"/>
    </location>
</feature>
<comment type="caution">
    <text evidence="3">The sequence shown here is derived from an EMBL/GenBank/DDBJ whole genome shotgun (WGS) entry which is preliminary data.</text>
</comment>
<reference evidence="3" key="1">
    <citation type="submission" date="2020-10" db="EMBL/GenBank/DDBJ databases">
        <authorList>
            <person name="Gilroy R."/>
        </authorList>
    </citation>
    <scope>NUCLEOTIDE SEQUENCE</scope>
    <source>
        <strain evidence="3">B1-13419</strain>
    </source>
</reference>